<dbReference type="Pfam" id="PF00621">
    <property type="entry name" value="RhoGEF"/>
    <property type="match status" value="1"/>
</dbReference>
<dbReference type="Gene3D" id="1.20.900.10">
    <property type="entry name" value="Dbl homology (DH) domain"/>
    <property type="match status" value="1"/>
</dbReference>
<organism evidence="4 5">
    <name type="scientific">Heterostelium pallidum (strain ATCC 26659 / Pp 5 / PN500)</name>
    <name type="common">Cellular slime mold</name>
    <name type="synonym">Polysphondylium pallidum</name>
    <dbReference type="NCBI Taxonomy" id="670386"/>
    <lineage>
        <taxon>Eukaryota</taxon>
        <taxon>Amoebozoa</taxon>
        <taxon>Evosea</taxon>
        <taxon>Eumycetozoa</taxon>
        <taxon>Dictyostelia</taxon>
        <taxon>Acytosteliales</taxon>
        <taxon>Acytosteliaceae</taxon>
        <taxon>Heterostelium</taxon>
    </lineage>
</organism>
<feature type="compositionally biased region" description="Polar residues" evidence="1">
    <location>
        <begin position="130"/>
        <end position="179"/>
    </location>
</feature>
<feature type="compositionally biased region" description="Basic and acidic residues" evidence="1">
    <location>
        <begin position="341"/>
        <end position="445"/>
    </location>
</feature>
<evidence type="ECO:0000256" key="1">
    <source>
        <dbReference type="SAM" id="MobiDB-lite"/>
    </source>
</evidence>
<dbReference type="STRING" id="670386.D3BDR7"/>
<dbReference type="InParanoid" id="D3BDR7"/>
<dbReference type="GeneID" id="31362350"/>
<feature type="region of interest" description="Disordered" evidence="1">
    <location>
        <begin position="965"/>
        <end position="996"/>
    </location>
</feature>
<feature type="compositionally biased region" description="Basic and acidic residues" evidence="1">
    <location>
        <begin position="508"/>
        <end position="525"/>
    </location>
</feature>
<feature type="compositionally biased region" description="Polar residues" evidence="1">
    <location>
        <begin position="562"/>
        <end position="592"/>
    </location>
</feature>
<feature type="compositionally biased region" description="Low complexity" evidence="1">
    <location>
        <begin position="474"/>
        <end position="495"/>
    </location>
</feature>
<dbReference type="EMBL" id="ADBJ01000031">
    <property type="protein sequence ID" value="EFA80048.1"/>
    <property type="molecule type" value="Genomic_DNA"/>
</dbReference>
<dbReference type="InterPro" id="IPR035899">
    <property type="entry name" value="DBL_dom_sf"/>
</dbReference>
<feature type="domain" description="DH" evidence="3">
    <location>
        <begin position="711"/>
        <end position="898"/>
    </location>
</feature>
<name>D3BDR7_HETP5</name>
<keyword evidence="2" id="KW-1133">Transmembrane helix</keyword>
<feature type="compositionally biased region" description="Low complexity" evidence="1">
    <location>
        <begin position="64"/>
        <end position="73"/>
    </location>
</feature>
<gene>
    <name evidence="4" type="primary">gxcQ</name>
    <name evidence="4" type="ORF">PPL_06869</name>
</gene>
<feature type="compositionally biased region" description="Polar residues" evidence="1">
    <location>
        <begin position="625"/>
        <end position="646"/>
    </location>
</feature>
<feature type="compositionally biased region" description="Acidic residues" evidence="1">
    <location>
        <begin position="458"/>
        <end position="472"/>
    </location>
</feature>
<feature type="compositionally biased region" description="Low complexity" evidence="1">
    <location>
        <begin position="308"/>
        <end position="319"/>
    </location>
</feature>
<protein>
    <submittedName>
        <fullName evidence="4">Pleckstrin domain-containing protein</fullName>
    </submittedName>
</protein>
<dbReference type="CDD" id="cd00160">
    <property type="entry name" value="RhoGEF"/>
    <property type="match status" value="1"/>
</dbReference>
<dbReference type="Proteomes" id="UP000001396">
    <property type="component" value="Unassembled WGS sequence"/>
</dbReference>
<feature type="region of interest" description="Disordered" evidence="1">
    <location>
        <begin position="625"/>
        <end position="711"/>
    </location>
</feature>
<dbReference type="InterPro" id="IPR053086">
    <property type="entry name" value="RhoGEF_domain"/>
</dbReference>
<dbReference type="OMA" id="FVYCSNQ"/>
<feature type="region of interest" description="Disordered" evidence="1">
    <location>
        <begin position="54"/>
        <end position="187"/>
    </location>
</feature>
<dbReference type="AlphaFoldDB" id="D3BDR7"/>
<comment type="caution">
    <text evidence="4">The sequence shown here is derived from an EMBL/GenBank/DDBJ whole genome shotgun (WGS) entry which is preliminary data.</text>
</comment>
<evidence type="ECO:0000313" key="4">
    <source>
        <dbReference type="EMBL" id="EFA80048.1"/>
    </source>
</evidence>
<feature type="compositionally biased region" description="Polar residues" evidence="1">
    <location>
        <begin position="74"/>
        <end position="92"/>
    </location>
</feature>
<dbReference type="PANTHER" id="PTHR45834:SF7">
    <property type="entry name" value="DH DOMAIN-CONTAINING PROTEIN"/>
    <property type="match status" value="1"/>
</dbReference>
<feature type="transmembrane region" description="Helical" evidence="2">
    <location>
        <begin position="1090"/>
        <end position="1114"/>
    </location>
</feature>
<sequence>MTKHCSSCGNTNCAPQAKFCTQCGNALASPTASTTTPTTTTFTAPKITTATSKSTLKPAPVISTTTTTNNNNNVRPNTITPKTNKLSQSTGSLKPLPSVPTTTTTTTTTTQVSASPPPLPTKPRTTTSSASTITKPLPSVVNTNAGSATGNSVNVTRIRATTTAPKPDNSQRSVSSSSLPIAPKESSENFMNIKLKSTKINNGEPINNGANRPKANTVSLVALDEKAKLPPGSFVKLAVKSRDQMDNIAHRDILILNGEKDKAESTNGKDTAVSEQHHHVALKEEKRNGNVTTASVVPPELPPKKRSSSGGSLSGSSSGITPTLPTQPSMEKMSIPLPPPLDKEKEAERERQRQLERDEREKQRLAEKEQKAAERERLKKEEREERDRKELEKEKSRKGERDEKERLKQLEREKKAEEKRQRTMEREKKRTLKIEKDKERERTRETGTGSPLTVLSGDEADHEDSDSGDAEVESNTNSHTTTTSTTATSSNGNESVSSPKMSFADMSEVVKNKDIERKKKEREKYNTSPARSRFFSFILGSGEKEKDSNSLGNSDDEFVISSPVSQTPLSPATGIDDNTSVDGDSEDGQPQQLRKWAIKRNELNGSKGDLMASISPPLLSVNAGSGNSSLQLTPQRHSMGSDTSGAASPAPITASPQSNSSSHLKDAPSASSMHIGSSSSTSSLSLVSQSPTGSAPLLPPNLPEMPQATDQRSRVIEEIIVTERDYIRDMEIMVWMRREMVGQEDAKGAALEEINILFSNVEQLLMVNHELYKKFVELPIPTDPNNTDFGASIANAFISLSQFLKSYFVYCSNQQKALSTFSALRGKNCSFLGYLLTRRECRSLPFDSFLIKPVQRVCKYPLLLRELIKSTPNTMSSYTLLQEAQKKIESIVSIVNEKKREFDGQMRICHQIWWFQTESPEILNSLLSEFKQVIETNHMVEYKKYVEDRERQSKSHVDFDEWRKAVKNKPLPEPPRSPSFNDSPKPSTKALPAVPQSTDSISIRVSCHHLDPRHVEISKELPTLKSLKEKIQLKFSLDNLDFTVQSNQSGAGPYQTIHNDQDLQNIVKSDQHEIEMKIIALKFYSEMNKLFLSLFICLSFINIIYGLFWTSIIIDNNPAKYGTPNCTYNVSPEQQCSLEYKPESDFL</sequence>
<dbReference type="InterPro" id="IPR000219">
    <property type="entry name" value="DH_dom"/>
</dbReference>
<keyword evidence="5" id="KW-1185">Reference proteome</keyword>
<accession>D3BDR7</accession>
<feature type="region of interest" description="Disordered" evidence="1">
    <location>
        <begin position="259"/>
        <end position="593"/>
    </location>
</feature>
<keyword evidence="2" id="KW-0472">Membrane</keyword>
<feature type="compositionally biased region" description="Low complexity" evidence="1">
    <location>
        <begin position="667"/>
        <end position="694"/>
    </location>
</feature>
<dbReference type="GO" id="GO:0005085">
    <property type="term" value="F:guanyl-nucleotide exchange factor activity"/>
    <property type="evidence" value="ECO:0007669"/>
    <property type="project" value="InterPro"/>
</dbReference>
<feature type="compositionally biased region" description="Low complexity" evidence="1">
    <location>
        <begin position="101"/>
        <end position="114"/>
    </location>
</feature>
<dbReference type="PROSITE" id="PS50010">
    <property type="entry name" value="DH_2"/>
    <property type="match status" value="1"/>
</dbReference>
<evidence type="ECO:0000259" key="3">
    <source>
        <dbReference type="PROSITE" id="PS50010"/>
    </source>
</evidence>
<dbReference type="SUPFAM" id="SSF48065">
    <property type="entry name" value="DBL homology domain (DH-domain)"/>
    <property type="match status" value="1"/>
</dbReference>
<feature type="compositionally biased region" description="Polar residues" evidence="1">
    <location>
        <begin position="320"/>
        <end position="329"/>
    </location>
</feature>
<dbReference type="SMART" id="SM00325">
    <property type="entry name" value="RhoGEF"/>
    <property type="match status" value="1"/>
</dbReference>
<dbReference type="PANTHER" id="PTHR45834">
    <property type="entry name" value="RHO GUANINE NUCLEOTIDE EXCHANGE FACTOR 9-RELATED"/>
    <property type="match status" value="1"/>
</dbReference>
<feature type="compositionally biased region" description="Basic and acidic residues" evidence="1">
    <location>
        <begin position="275"/>
        <end position="288"/>
    </location>
</feature>
<proteinExistence type="predicted"/>
<evidence type="ECO:0000313" key="5">
    <source>
        <dbReference type="Proteomes" id="UP000001396"/>
    </source>
</evidence>
<reference evidence="4 5" key="1">
    <citation type="journal article" date="2011" name="Genome Res.">
        <title>Phylogeny-wide analysis of social amoeba genomes highlights ancient origins for complex intercellular communication.</title>
        <authorList>
            <person name="Heidel A.J."/>
            <person name="Lawal H.M."/>
            <person name="Felder M."/>
            <person name="Schilde C."/>
            <person name="Helps N.R."/>
            <person name="Tunggal B."/>
            <person name="Rivero F."/>
            <person name="John U."/>
            <person name="Schleicher M."/>
            <person name="Eichinger L."/>
            <person name="Platzer M."/>
            <person name="Noegel A.A."/>
            <person name="Schaap P."/>
            <person name="Gloeckner G."/>
        </authorList>
    </citation>
    <scope>NUCLEOTIDE SEQUENCE [LARGE SCALE GENOMIC DNA]</scope>
    <source>
        <strain evidence="5">ATCC 26659 / Pp 5 / PN500</strain>
    </source>
</reference>
<keyword evidence="2" id="KW-0812">Transmembrane</keyword>
<dbReference type="RefSeq" id="XP_020432168.1">
    <property type="nucleotide sequence ID" value="XM_020577720.1"/>
</dbReference>
<dbReference type="GO" id="GO:0005829">
    <property type="term" value="C:cytosol"/>
    <property type="evidence" value="ECO:0007669"/>
    <property type="project" value="TreeGrafter"/>
</dbReference>
<evidence type="ECO:0000256" key="2">
    <source>
        <dbReference type="SAM" id="Phobius"/>
    </source>
</evidence>